<gene>
    <name evidence="3" type="ORF">BN112_0167</name>
</gene>
<dbReference type="Proteomes" id="UP000007564">
    <property type="component" value="Chromosome"/>
</dbReference>
<dbReference type="AlphaFoldDB" id="A0A0C6NZI9"/>
<dbReference type="InterPro" id="IPR006680">
    <property type="entry name" value="Amidohydro-rel"/>
</dbReference>
<dbReference type="GO" id="GO:0016787">
    <property type="term" value="F:hydrolase activity"/>
    <property type="evidence" value="ECO:0007669"/>
    <property type="project" value="InterPro"/>
</dbReference>
<dbReference type="Gene3D" id="3.20.20.140">
    <property type="entry name" value="Metal-dependent hydrolases"/>
    <property type="match status" value="1"/>
</dbReference>
<feature type="domain" description="Amidohydrolase-related" evidence="2">
    <location>
        <begin position="47"/>
        <end position="357"/>
    </location>
</feature>
<dbReference type="KEGG" id="bbh:BN112_0167"/>
<dbReference type="EMBL" id="HE965806">
    <property type="protein sequence ID" value="CCJ52085.1"/>
    <property type="molecule type" value="Genomic_DNA"/>
</dbReference>
<dbReference type="InterPro" id="IPR032466">
    <property type="entry name" value="Metal_Hydrolase"/>
</dbReference>
<dbReference type="HOGENOM" id="CLU_044590_3_1_4"/>
<evidence type="ECO:0000256" key="1">
    <source>
        <dbReference type="ARBA" id="ARBA00038310"/>
    </source>
</evidence>
<accession>A0A0C6NZI9</accession>
<evidence type="ECO:0000259" key="2">
    <source>
        <dbReference type="Pfam" id="PF04909"/>
    </source>
</evidence>
<proteinExistence type="inferred from homology"/>
<protein>
    <recommendedName>
        <fullName evidence="2">Amidohydrolase-related domain-containing protein</fullName>
    </recommendedName>
</protein>
<dbReference type="RefSeq" id="WP_015063668.1">
    <property type="nucleotide sequence ID" value="NC_019382.1"/>
</dbReference>
<dbReference type="Pfam" id="PF04909">
    <property type="entry name" value="Amidohydro_2"/>
    <property type="match status" value="1"/>
</dbReference>
<sequence>MENALSTLPLTAPSAELPRFGPPHIPIREDWLDRQREEILDPGLPIVDAHHHLWDRPGQRYMFEDFLRDTGSGHNIRATVYVQCRSMYRLDGPAAMRPVGEAEFVNGVAARSASGMYGPMRACAAIVGYADLTLGAAVEEVLHALVRAAPDRLRGVRNMTAAHASPAVAPGFGRVPEGLLSDARFRAGYARLASLGLSYDVWAFHSQLAEVLDLARAYPDTALIVNHAGGPLGIGPYAGQRDAVMRDWDHHLRALADCPNVALKLGGLGMHISGLRFHEQDMPPSSEALAEAWRPWIHTAIERFGAQRCMFESNFPVDKGMAAYAAVWNAFKRLARGATPRERQALFAGTAARLYRLPASVLA</sequence>
<dbReference type="InterPro" id="IPR052350">
    <property type="entry name" value="Metallo-dep_Lactonases"/>
</dbReference>
<evidence type="ECO:0000313" key="4">
    <source>
        <dbReference type="Proteomes" id="UP000007564"/>
    </source>
</evidence>
<dbReference type="OrthoDB" id="9787654at2"/>
<reference evidence="3 4" key="1">
    <citation type="journal article" date="2012" name="BMC Genomics">
        <title>Comparative genomics of the classical Bordetella subspecies: the evolution and exchange of virulence-associated diversity amongst closely related pathogens.</title>
        <authorList>
            <person name="Park J."/>
            <person name="Zhang Y."/>
            <person name="Buboltz A.M."/>
            <person name="Zhang X."/>
            <person name="Schuster S.C."/>
            <person name="Ahuja U."/>
            <person name="Liu M."/>
            <person name="Miller J.F."/>
            <person name="Sebaihia M."/>
            <person name="Bentley S.D."/>
            <person name="Parkhill J."/>
            <person name="Harvill E.T."/>
        </authorList>
    </citation>
    <scope>NUCLEOTIDE SEQUENCE [LARGE SCALE GENOMIC DNA]</scope>
    <source>
        <strain evidence="3 4">253</strain>
    </source>
</reference>
<name>A0A0C6NZI9_BORBO</name>
<comment type="similarity">
    <text evidence="1">Belongs to the metallo-dependent hydrolases superfamily.</text>
</comment>
<organism evidence="3 4">
    <name type="scientific">Bordetella bronchiseptica 253</name>
    <dbReference type="NCBI Taxonomy" id="568707"/>
    <lineage>
        <taxon>Bacteria</taxon>
        <taxon>Pseudomonadati</taxon>
        <taxon>Pseudomonadota</taxon>
        <taxon>Betaproteobacteria</taxon>
        <taxon>Burkholderiales</taxon>
        <taxon>Alcaligenaceae</taxon>
        <taxon>Bordetella</taxon>
    </lineage>
</organism>
<dbReference type="PANTHER" id="PTHR43569:SF1">
    <property type="entry name" value="BLL3371 PROTEIN"/>
    <property type="match status" value="1"/>
</dbReference>
<dbReference type="PANTHER" id="PTHR43569">
    <property type="entry name" value="AMIDOHYDROLASE"/>
    <property type="match status" value="1"/>
</dbReference>
<dbReference type="SUPFAM" id="SSF51556">
    <property type="entry name" value="Metallo-dependent hydrolases"/>
    <property type="match status" value="1"/>
</dbReference>
<evidence type="ECO:0000313" key="3">
    <source>
        <dbReference type="EMBL" id="CCJ52085.1"/>
    </source>
</evidence>